<feature type="transmembrane region" description="Helical" evidence="7">
    <location>
        <begin position="240"/>
        <end position="258"/>
    </location>
</feature>
<proteinExistence type="predicted"/>
<protein>
    <submittedName>
        <fullName evidence="8">Uncharacterized protein</fullName>
    </submittedName>
</protein>
<feature type="transmembrane region" description="Helical" evidence="7">
    <location>
        <begin position="184"/>
        <end position="206"/>
    </location>
</feature>
<evidence type="ECO:0000256" key="7">
    <source>
        <dbReference type="SAM" id="Phobius"/>
    </source>
</evidence>
<dbReference type="GO" id="GO:0016020">
    <property type="term" value="C:membrane"/>
    <property type="evidence" value="ECO:0007669"/>
    <property type="project" value="UniProtKB-SubCell"/>
</dbReference>
<dbReference type="Pfam" id="PF03547">
    <property type="entry name" value="Mem_trans"/>
    <property type="match status" value="1"/>
</dbReference>
<dbReference type="STRING" id="1114924.SAMN05216258_105193"/>
<reference evidence="8 9" key="1">
    <citation type="submission" date="2016-10" db="EMBL/GenBank/DDBJ databases">
        <authorList>
            <person name="de Groot N.N."/>
        </authorList>
    </citation>
    <scope>NUCLEOTIDE SEQUENCE [LARGE SCALE GENOMIC DNA]</scope>
    <source>
        <strain evidence="8 9">CGMCC 1.11030</strain>
    </source>
</reference>
<dbReference type="AlphaFoldDB" id="A0A1I3GJ38"/>
<feature type="transmembrane region" description="Helical" evidence="7">
    <location>
        <begin position="270"/>
        <end position="293"/>
    </location>
</feature>
<organism evidence="8 9">
    <name type="scientific">Albimonas pacifica</name>
    <dbReference type="NCBI Taxonomy" id="1114924"/>
    <lineage>
        <taxon>Bacteria</taxon>
        <taxon>Pseudomonadati</taxon>
        <taxon>Pseudomonadota</taxon>
        <taxon>Alphaproteobacteria</taxon>
        <taxon>Rhodobacterales</taxon>
        <taxon>Paracoccaceae</taxon>
        <taxon>Albimonas</taxon>
    </lineage>
</organism>
<keyword evidence="3" id="KW-1003">Cell membrane</keyword>
<evidence type="ECO:0000256" key="3">
    <source>
        <dbReference type="ARBA" id="ARBA00022475"/>
    </source>
</evidence>
<feature type="transmembrane region" description="Helical" evidence="7">
    <location>
        <begin position="6"/>
        <end position="25"/>
    </location>
</feature>
<gene>
    <name evidence="8" type="ORF">SAMN05216258_105193</name>
</gene>
<keyword evidence="5 7" id="KW-1133">Transmembrane helix</keyword>
<keyword evidence="6 7" id="KW-0472">Membrane</keyword>
<evidence type="ECO:0000313" key="9">
    <source>
        <dbReference type="Proteomes" id="UP000199377"/>
    </source>
</evidence>
<name>A0A1I3GJ38_9RHOB</name>
<dbReference type="PANTHER" id="PTHR36838:SF1">
    <property type="entry name" value="SLR1864 PROTEIN"/>
    <property type="match status" value="1"/>
</dbReference>
<accession>A0A1I3GJ38</accession>
<evidence type="ECO:0000256" key="2">
    <source>
        <dbReference type="ARBA" id="ARBA00022448"/>
    </source>
</evidence>
<dbReference type="InterPro" id="IPR004776">
    <property type="entry name" value="Mem_transp_PIN-like"/>
</dbReference>
<feature type="transmembrane region" description="Helical" evidence="7">
    <location>
        <begin position="62"/>
        <end position="83"/>
    </location>
</feature>
<feature type="transmembrane region" description="Helical" evidence="7">
    <location>
        <begin position="122"/>
        <end position="144"/>
    </location>
</feature>
<dbReference type="PANTHER" id="PTHR36838">
    <property type="entry name" value="AUXIN EFFLUX CARRIER FAMILY PROTEIN"/>
    <property type="match status" value="1"/>
</dbReference>
<keyword evidence="9" id="KW-1185">Reference proteome</keyword>
<dbReference type="EMBL" id="FOQH01000005">
    <property type="protein sequence ID" value="SFI23518.1"/>
    <property type="molecule type" value="Genomic_DNA"/>
</dbReference>
<comment type="subcellular location">
    <subcellularLocation>
        <location evidence="1">Membrane</location>
        <topology evidence="1">Multi-pass membrane protein</topology>
    </subcellularLocation>
</comment>
<feature type="transmembrane region" description="Helical" evidence="7">
    <location>
        <begin position="156"/>
        <end position="178"/>
    </location>
</feature>
<keyword evidence="2" id="KW-0813">Transport</keyword>
<evidence type="ECO:0000256" key="6">
    <source>
        <dbReference type="ARBA" id="ARBA00023136"/>
    </source>
</evidence>
<evidence type="ECO:0000256" key="4">
    <source>
        <dbReference type="ARBA" id="ARBA00022692"/>
    </source>
</evidence>
<feature type="transmembrane region" description="Helical" evidence="7">
    <location>
        <begin position="213"/>
        <end position="234"/>
    </location>
</feature>
<feature type="transmembrane region" description="Helical" evidence="7">
    <location>
        <begin position="95"/>
        <end position="116"/>
    </location>
</feature>
<evidence type="ECO:0000313" key="8">
    <source>
        <dbReference type="EMBL" id="SFI23518.1"/>
    </source>
</evidence>
<evidence type="ECO:0000256" key="1">
    <source>
        <dbReference type="ARBA" id="ARBA00004141"/>
    </source>
</evidence>
<dbReference type="Proteomes" id="UP000199377">
    <property type="component" value="Unassembled WGS sequence"/>
</dbReference>
<evidence type="ECO:0000256" key="5">
    <source>
        <dbReference type="ARBA" id="ARBA00022989"/>
    </source>
</evidence>
<sequence>MDIAIQVLEIVAPVFLLGLVGFGWVKAGHDYRVDFVTRMSFSISVPALLFTALAKAELDPDAFARLAGASLIAYLAAGLGLWAMLRAAGLSTRTWLAPLTFGNTGNVGIPVAMFAFGETGLAQAAVIFAVMACLSFTAGVWIVSGGGSPKEAAKQPIFYGAALGLVFALTGWELPLFLMRSLELAGQMAIPLMLVTLGVSVARLTVSGVGPAIVLSLLRIAVCGAAGWLGAWALGVDLSGTHALILQMIMPIAVTSYLMAERYAAEPERVAGAVVVSTLVAVLTIPIALALMLPDAGI</sequence>
<keyword evidence="4 7" id="KW-0812">Transmembrane</keyword>
<dbReference type="RefSeq" id="WP_092860027.1">
    <property type="nucleotide sequence ID" value="NZ_FOQH01000005.1"/>
</dbReference>
<dbReference type="GO" id="GO:0055085">
    <property type="term" value="P:transmembrane transport"/>
    <property type="evidence" value="ECO:0007669"/>
    <property type="project" value="InterPro"/>
</dbReference>
<dbReference type="OrthoDB" id="3238001at2"/>